<name>A0ABW0MYK4_9ACTN</name>
<evidence type="ECO:0000313" key="2">
    <source>
        <dbReference type="EMBL" id="MFC5492777.1"/>
    </source>
</evidence>
<evidence type="ECO:0000313" key="3">
    <source>
        <dbReference type="Proteomes" id="UP001595956"/>
    </source>
</evidence>
<feature type="compositionally biased region" description="Basic and acidic residues" evidence="1">
    <location>
        <begin position="65"/>
        <end position="75"/>
    </location>
</feature>
<feature type="compositionally biased region" description="Basic and acidic residues" evidence="1">
    <location>
        <begin position="233"/>
        <end position="269"/>
    </location>
</feature>
<feature type="region of interest" description="Disordered" evidence="1">
    <location>
        <begin position="166"/>
        <end position="279"/>
    </location>
</feature>
<protein>
    <submittedName>
        <fullName evidence="2">Uncharacterized protein</fullName>
    </submittedName>
</protein>
<sequence>MATPRSSQVVVGLGEPRVRREPVGRGGGAVRRRAHQRVAEPDHAVGHPHQSRVLRRSEVVGQPVRADRPRQHRDLPVTGGGEQQDGAGALGEERDLLPEGALHARRRGLDRATEDGGPAELEEGERVAGGARDDDRRGQGVEVDAGSAQQHGGVAVVERGQRHVGVAHQCRRRRVTAGGRQERGPGAGEPARHEPQHRQGALVAPLRVVQDHHDGPLLAQPLQPGQHLQAQAERVDGERPRGGREDRLEDRLGSRRQHQQVDEHSEGERAPPFWPTARA</sequence>
<dbReference type="EMBL" id="JBHSMD010000002">
    <property type="protein sequence ID" value="MFC5492777.1"/>
    <property type="molecule type" value="Genomic_DNA"/>
</dbReference>
<keyword evidence="3" id="KW-1185">Reference proteome</keyword>
<organism evidence="2 3">
    <name type="scientific">Nocardioides caricicola</name>
    <dbReference type="NCBI Taxonomy" id="634770"/>
    <lineage>
        <taxon>Bacteria</taxon>
        <taxon>Bacillati</taxon>
        <taxon>Actinomycetota</taxon>
        <taxon>Actinomycetes</taxon>
        <taxon>Propionibacteriales</taxon>
        <taxon>Nocardioidaceae</taxon>
        <taxon>Nocardioides</taxon>
    </lineage>
</organism>
<gene>
    <name evidence="2" type="ORF">ACFPKY_06690</name>
</gene>
<dbReference type="Proteomes" id="UP001595956">
    <property type="component" value="Unassembled WGS sequence"/>
</dbReference>
<comment type="caution">
    <text evidence="2">The sequence shown here is derived from an EMBL/GenBank/DDBJ whole genome shotgun (WGS) entry which is preliminary data.</text>
</comment>
<proteinExistence type="predicted"/>
<evidence type="ECO:0000256" key="1">
    <source>
        <dbReference type="SAM" id="MobiDB-lite"/>
    </source>
</evidence>
<dbReference type="RefSeq" id="WP_345171265.1">
    <property type="nucleotide sequence ID" value="NZ_BAABFQ010000003.1"/>
</dbReference>
<accession>A0ABW0MYK4</accession>
<feature type="region of interest" description="Disordered" evidence="1">
    <location>
        <begin position="1"/>
        <end position="153"/>
    </location>
</feature>
<reference evidence="3" key="1">
    <citation type="journal article" date="2019" name="Int. J. Syst. Evol. Microbiol.">
        <title>The Global Catalogue of Microorganisms (GCM) 10K type strain sequencing project: providing services to taxonomists for standard genome sequencing and annotation.</title>
        <authorList>
            <consortium name="The Broad Institute Genomics Platform"/>
            <consortium name="The Broad Institute Genome Sequencing Center for Infectious Disease"/>
            <person name="Wu L."/>
            <person name="Ma J."/>
        </authorList>
    </citation>
    <scope>NUCLEOTIDE SEQUENCE [LARGE SCALE GENOMIC DNA]</scope>
    <source>
        <strain evidence="3">KACC 13778</strain>
    </source>
</reference>